<dbReference type="GO" id="GO:0005654">
    <property type="term" value="C:nucleoplasm"/>
    <property type="evidence" value="ECO:0007669"/>
    <property type="project" value="TreeGrafter"/>
</dbReference>
<dbReference type="PANTHER" id="PTHR14330:SF2">
    <property type="entry name" value="A-KINASE-INTERACTING PROTEIN 1"/>
    <property type="match status" value="1"/>
</dbReference>
<dbReference type="GO" id="GO:1901222">
    <property type="term" value="P:regulation of non-canonical NF-kappaB signal transduction"/>
    <property type="evidence" value="ECO:0007669"/>
    <property type="project" value="InterPro"/>
</dbReference>
<protein>
    <submittedName>
        <fullName evidence="2">AKIP1 protein</fullName>
    </submittedName>
</protein>
<proteinExistence type="predicted"/>
<keyword evidence="3" id="KW-1185">Reference proteome</keyword>
<dbReference type="InterPro" id="IPR033214">
    <property type="entry name" value="AKIP1"/>
</dbReference>
<accession>A0A7K7V090</accession>
<evidence type="ECO:0000256" key="1">
    <source>
        <dbReference type="SAM" id="SignalP"/>
    </source>
</evidence>
<dbReference type="AlphaFoldDB" id="A0A7K7V090"/>
<dbReference type="EMBL" id="VZSX01000027">
    <property type="protein sequence ID" value="NXA34418.1"/>
    <property type="molecule type" value="Genomic_DNA"/>
</dbReference>
<feature type="chain" id="PRO_5029510153" evidence="1">
    <location>
        <begin position="22"/>
        <end position="121"/>
    </location>
</feature>
<dbReference type="Proteomes" id="UP000533954">
    <property type="component" value="Unassembled WGS sequence"/>
</dbReference>
<organism evidence="2 3">
    <name type="scientific">Eudromia elegans</name>
    <name type="common">Elegant crested-tinamou</name>
    <dbReference type="NCBI Taxonomy" id="8805"/>
    <lineage>
        <taxon>Eukaryota</taxon>
        <taxon>Metazoa</taxon>
        <taxon>Chordata</taxon>
        <taxon>Craniata</taxon>
        <taxon>Vertebrata</taxon>
        <taxon>Euteleostomi</taxon>
        <taxon>Archelosauria</taxon>
        <taxon>Archosauria</taxon>
        <taxon>Dinosauria</taxon>
        <taxon>Saurischia</taxon>
        <taxon>Theropoda</taxon>
        <taxon>Coelurosauria</taxon>
        <taxon>Aves</taxon>
        <taxon>Palaeognathae</taxon>
        <taxon>Tinamiformes</taxon>
        <taxon>Tinamidae</taxon>
        <taxon>Eudromia</taxon>
    </lineage>
</organism>
<gene>
    <name evidence="2" type="primary">Akip1</name>
    <name evidence="2" type="ORF">EUDELE_R14944</name>
</gene>
<feature type="non-terminal residue" evidence="2">
    <location>
        <position position="121"/>
    </location>
</feature>
<dbReference type="Gene3D" id="2.60.40.1120">
    <property type="entry name" value="Carboxypeptidase-like, regulatory domain"/>
    <property type="match status" value="1"/>
</dbReference>
<keyword evidence="1" id="KW-0732">Signal</keyword>
<sequence>RTGMFLYLTLSFSFAVQKYYSSVPACRCKEHEIRHICRYHSRQAGAGRCEATEEEVRALSPAPVVVLPLDMGALMRKASKDIYIEVSPGTYSITATSEDKVKQTHVVDISAGQSVDLTFVL</sequence>
<feature type="non-terminal residue" evidence="2">
    <location>
        <position position="1"/>
    </location>
</feature>
<dbReference type="PANTHER" id="PTHR14330">
    <property type="entry name" value="A-KINASE-INTERACTING PROTEIN 1"/>
    <property type="match status" value="1"/>
</dbReference>
<evidence type="ECO:0000313" key="3">
    <source>
        <dbReference type="Proteomes" id="UP000533954"/>
    </source>
</evidence>
<comment type="caution">
    <text evidence="2">The sequence shown here is derived from an EMBL/GenBank/DDBJ whole genome shotgun (WGS) entry which is preliminary data.</text>
</comment>
<evidence type="ECO:0000313" key="2">
    <source>
        <dbReference type="EMBL" id="NXA34418.1"/>
    </source>
</evidence>
<feature type="signal peptide" evidence="1">
    <location>
        <begin position="1"/>
        <end position="21"/>
    </location>
</feature>
<name>A0A7K7V090_EUDEL</name>
<dbReference type="OrthoDB" id="5945634at2759"/>
<reference evidence="2 3" key="1">
    <citation type="submission" date="2019-09" db="EMBL/GenBank/DDBJ databases">
        <title>Bird 10,000 Genomes (B10K) Project - Family phase.</title>
        <authorList>
            <person name="Zhang G."/>
        </authorList>
    </citation>
    <scope>NUCLEOTIDE SEQUENCE [LARGE SCALE GENOMIC DNA]</scope>
    <source>
        <strain evidence="2">B10K-LSUMZ-16893</strain>
    </source>
</reference>